<name>A0A2A2HA64_METBR</name>
<organism evidence="1 2">
    <name type="scientific">Methanobacterium bryantii</name>
    <dbReference type="NCBI Taxonomy" id="2161"/>
    <lineage>
        <taxon>Archaea</taxon>
        <taxon>Methanobacteriati</taxon>
        <taxon>Methanobacteriota</taxon>
        <taxon>Methanomada group</taxon>
        <taxon>Methanobacteria</taxon>
        <taxon>Methanobacteriales</taxon>
        <taxon>Methanobacteriaceae</taxon>
        <taxon>Methanobacterium</taxon>
    </lineage>
</organism>
<dbReference type="AlphaFoldDB" id="A0A2A2HA64"/>
<evidence type="ECO:0000313" key="1">
    <source>
        <dbReference type="EMBL" id="PAV06144.1"/>
    </source>
</evidence>
<reference evidence="1 2" key="1">
    <citation type="journal article" date="2017" name="BMC Genomics">
        <title>Genomic analysis of methanogenic archaea reveals a shift towards energy conservation.</title>
        <authorList>
            <person name="Gilmore S.P."/>
            <person name="Henske J.K."/>
            <person name="Sexton J.A."/>
            <person name="Solomon K.V."/>
            <person name="Seppala S."/>
            <person name="Yoo J.I."/>
            <person name="Huyett L.M."/>
            <person name="Pressman A."/>
            <person name="Cogan J.Z."/>
            <person name="Kivenson V."/>
            <person name="Peng X."/>
            <person name="Tan Y."/>
            <person name="Valentine D.L."/>
            <person name="O'Malley M.A."/>
        </authorList>
    </citation>
    <scope>NUCLEOTIDE SEQUENCE [LARGE SCALE GENOMIC DNA]</scope>
    <source>
        <strain evidence="1 2">M.o.H.</strain>
    </source>
</reference>
<comment type="caution">
    <text evidence="1">The sequence shown here is derived from an EMBL/GenBank/DDBJ whole genome shotgun (WGS) entry which is preliminary data.</text>
</comment>
<dbReference type="RefSeq" id="WP_069583588.1">
    <property type="nucleotide sequence ID" value="NZ_LMVM01000001.1"/>
</dbReference>
<accession>A0A2A2HA64</accession>
<proteinExistence type="predicted"/>
<dbReference type="OrthoDB" id="68194at2157"/>
<evidence type="ECO:0000313" key="2">
    <source>
        <dbReference type="Proteomes" id="UP000217784"/>
    </source>
</evidence>
<sequence length="160" mass="18145">MSVEIVLMPIAIAAVAGAIKTRNENNKELARTLRNEKNRESSGYFTLGTRIKDTKLLEETLKIYGCKNVLIGDDLETELDKVRIMFEKDENEVFNAVFLGDISLEKAKEFISDINGEYTKLVQEKVYQNLLKNASGHNLQLESEEVKEDNSIVLTFALQE</sequence>
<dbReference type="EMBL" id="LMVM01000001">
    <property type="protein sequence ID" value="PAV06144.1"/>
    <property type="molecule type" value="Genomic_DNA"/>
</dbReference>
<gene>
    <name evidence="1" type="ORF">ASJ80_15035</name>
</gene>
<keyword evidence="2" id="KW-1185">Reference proteome</keyword>
<dbReference type="Proteomes" id="UP000217784">
    <property type="component" value="Unassembled WGS sequence"/>
</dbReference>
<protein>
    <submittedName>
        <fullName evidence="1">Uncharacterized protein</fullName>
    </submittedName>
</protein>